<dbReference type="AlphaFoldDB" id="A0A177AX50"/>
<organism evidence="2 3">
    <name type="scientific">Intoshia linei</name>
    <dbReference type="NCBI Taxonomy" id="1819745"/>
    <lineage>
        <taxon>Eukaryota</taxon>
        <taxon>Metazoa</taxon>
        <taxon>Spiralia</taxon>
        <taxon>Lophotrochozoa</taxon>
        <taxon>Mesozoa</taxon>
        <taxon>Orthonectida</taxon>
        <taxon>Rhopaluridae</taxon>
        <taxon>Intoshia</taxon>
    </lineage>
</organism>
<feature type="signal peptide" evidence="1">
    <location>
        <begin position="1"/>
        <end position="19"/>
    </location>
</feature>
<proteinExistence type="predicted"/>
<name>A0A177AX50_9BILA</name>
<accession>A0A177AX50</accession>
<evidence type="ECO:0000313" key="3">
    <source>
        <dbReference type="Proteomes" id="UP000078046"/>
    </source>
</evidence>
<evidence type="ECO:0000256" key="1">
    <source>
        <dbReference type="SAM" id="SignalP"/>
    </source>
</evidence>
<keyword evidence="1" id="KW-0732">Signal</keyword>
<keyword evidence="3" id="KW-1185">Reference proteome</keyword>
<reference evidence="2 3" key="1">
    <citation type="submission" date="2016-04" db="EMBL/GenBank/DDBJ databases">
        <title>The genome of Intoshia linei affirms orthonectids as highly simplified spiralians.</title>
        <authorList>
            <person name="Mikhailov K.V."/>
            <person name="Slusarev G.S."/>
            <person name="Nikitin M.A."/>
            <person name="Logacheva M.D."/>
            <person name="Penin A."/>
            <person name="Aleoshin V."/>
            <person name="Panchin Y.V."/>
        </authorList>
    </citation>
    <scope>NUCLEOTIDE SEQUENCE [LARGE SCALE GENOMIC DNA]</scope>
    <source>
        <strain evidence="2">Intl2013</strain>
        <tissue evidence="2">Whole animal</tissue>
    </source>
</reference>
<gene>
    <name evidence="2" type="ORF">A3Q56_06332</name>
</gene>
<sequence length="206" mass="25802">MRSFQYIFLISVFYIFASTETKEKDDTNDPWEMVFKKQDEEKNDDVEKRKLSLTNSNVVNRTEKTLTKTENILDPEVTTSHKRTFYHLIHDPLRVLKRGMTDDEILKLIYRDHDDNYHGQSETINHKILPYWSNKLHHNVHYRPHRHHDNYHYRNHRHHDNYHYRPYENHAYWNYYKPHYHNYYQHSHYPSRYRPARSYYNEYSYY</sequence>
<evidence type="ECO:0000313" key="2">
    <source>
        <dbReference type="EMBL" id="OAF65943.1"/>
    </source>
</evidence>
<dbReference type="Proteomes" id="UP000078046">
    <property type="component" value="Unassembled WGS sequence"/>
</dbReference>
<feature type="chain" id="PRO_5008056740" evidence="1">
    <location>
        <begin position="20"/>
        <end position="206"/>
    </location>
</feature>
<protein>
    <submittedName>
        <fullName evidence="2">Uncharacterized protein</fullName>
    </submittedName>
</protein>
<dbReference type="EMBL" id="LWCA01001091">
    <property type="protein sequence ID" value="OAF65943.1"/>
    <property type="molecule type" value="Genomic_DNA"/>
</dbReference>
<comment type="caution">
    <text evidence="2">The sequence shown here is derived from an EMBL/GenBank/DDBJ whole genome shotgun (WGS) entry which is preliminary data.</text>
</comment>